<protein>
    <submittedName>
        <fullName evidence="1">Pentapeptide repeat-containing protein</fullName>
    </submittedName>
</protein>
<dbReference type="Gene3D" id="2.160.20.80">
    <property type="entry name" value="E3 ubiquitin-protein ligase SopA"/>
    <property type="match status" value="1"/>
</dbReference>
<dbReference type="Proteomes" id="UP001596266">
    <property type="component" value="Unassembled WGS sequence"/>
</dbReference>
<sequence>MSTSPKPATAPKLSPLQVDLQRVELVDAQRFGDDELVSDLSCARLELSGLRSEFIELSQLLAEGGSLAGSHWRRTNWVDVSISHADGANAVFDESGLHRTSFTACRLTGLGLPGCTAQDVTFTECRLDLANFRFANLKRVSFVGCDLRGADFSNAMLNDVTFANCTLDEAVFDKARSERVLLDGGSIVDVRGLEGLRGAQVRSDRVLDLARSMAQALGLELVD</sequence>
<dbReference type="PANTHER" id="PTHR14136:SF17">
    <property type="entry name" value="BTB_POZ DOMAIN-CONTAINING PROTEIN KCTD9"/>
    <property type="match status" value="1"/>
</dbReference>
<gene>
    <name evidence="1" type="ORF">ACFP57_12050</name>
</gene>
<organism evidence="1 2">
    <name type="scientific">Luteococcus sanguinis</name>
    <dbReference type="NCBI Taxonomy" id="174038"/>
    <lineage>
        <taxon>Bacteria</taxon>
        <taxon>Bacillati</taxon>
        <taxon>Actinomycetota</taxon>
        <taxon>Actinomycetes</taxon>
        <taxon>Propionibacteriales</taxon>
        <taxon>Propionibacteriaceae</taxon>
        <taxon>Luteococcus</taxon>
    </lineage>
</organism>
<evidence type="ECO:0000313" key="2">
    <source>
        <dbReference type="Proteomes" id="UP001596266"/>
    </source>
</evidence>
<keyword evidence="2" id="KW-1185">Reference proteome</keyword>
<dbReference type="Pfam" id="PF13599">
    <property type="entry name" value="Pentapeptide_4"/>
    <property type="match status" value="1"/>
</dbReference>
<dbReference type="PANTHER" id="PTHR14136">
    <property type="entry name" value="BTB_POZ DOMAIN-CONTAINING PROTEIN KCTD9"/>
    <property type="match status" value="1"/>
</dbReference>
<proteinExistence type="predicted"/>
<comment type="caution">
    <text evidence="1">The sequence shown here is derived from an EMBL/GenBank/DDBJ whole genome shotgun (WGS) entry which is preliminary data.</text>
</comment>
<dbReference type="SUPFAM" id="SSF141571">
    <property type="entry name" value="Pentapeptide repeat-like"/>
    <property type="match status" value="1"/>
</dbReference>
<dbReference type="InterPro" id="IPR001646">
    <property type="entry name" value="5peptide_repeat"/>
</dbReference>
<dbReference type="RefSeq" id="WP_343886127.1">
    <property type="nucleotide sequence ID" value="NZ_BAAAKI010000013.1"/>
</dbReference>
<name>A0ABW1X2J9_9ACTN</name>
<dbReference type="InterPro" id="IPR051082">
    <property type="entry name" value="Pentapeptide-BTB/POZ_domain"/>
</dbReference>
<reference evidence="2" key="1">
    <citation type="journal article" date="2019" name="Int. J. Syst. Evol. Microbiol.">
        <title>The Global Catalogue of Microorganisms (GCM) 10K type strain sequencing project: providing services to taxonomists for standard genome sequencing and annotation.</title>
        <authorList>
            <consortium name="The Broad Institute Genomics Platform"/>
            <consortium name="The Broad Institute Genome Sequencing Center for Infectious Disease"/>
            <person name="Wu L."/>
            <person name="Ma J."/>
        </authorList>
    </citation>
    <scope>NUCLEOTIDE SEQUENCE [LARGE SCALE GENOMIC DNA]</scope>
    <source>
        <strain evidence="2">CGMCC 1.15277</strain>
    </source>
</reference>
<evidence type="ECO:0000313" key="1">
    <source>
        <dbReference type="EMBL" id="MFC6397709.1"/>
    </source>
</evidence>
<accession>A0ABW1X2J9</accession>
<dbReference type="EMBL" id="JBHSUA010000021">
    <property type="protein sequence ID" value="MFC6397709.1"/>
    <property type="molecule type" value="Genomic_DNA"/>
</dbReference>